<keyword evidence="16 23" id="KW-0472">Membrane</keyword>
<comment type="caution">
    <text evidence="28">The sequence shown here is derived from an EMBL/GenBank/DDBJ whole genome shotgun (WGS) entry which is preliminary data.</text>
</comment>
<dbReference type="InterPro" id="IPR031693">
    <property type="entry name" value="Sin3_C"/>
</dbReference>
<comment type="subcellular location">
    <subcellularLocation>
        <location evidence="2">Endomembrane system</location>
        <topology evidence="2">Multi-pass membrane protein</topology>
    </subcellularLocation>
    <subcellularLocation>
        <location evidence="23">Endoplasmic reticulum membrane</location>
        <topology evidence="23">Multi-pass membrane protein</topology>
    </subcellularLocation>
    <subcellularLocation>
        <location evidence="23">Mitochondrion membrane</location>
        <topology evidence="23">Multi-pass membrane protein</topology>
    </subcellularLocation>
    <subcellularLocation>
        <location evidence="1 24">Nucleus</location>
    </subcellularLocation>
</comment>
<dbReference type="InterPro" id="IPR036600">
    <property type="entry name" value="PAH_sf"/>
</dbReference>
<reference evidence="28" key="1">
    <citation type="journal article" date="2023" name="G3 (Bethesda)">
        <title>Whole genome assembly and annotation of the endangered Caribbean coral Acropora cervicornis.</title>
        <authorList>
            <person name="Selwyn J.D."/>
            <person name="Vollmer S.V."/>
        </authorList>
    </citation>
    <scope>NUCLEOTIDE SEQUENCE</scope>
    <source>
        <strain evidence="28">K2</strain>
    </source>
</reference>
<keyword evidence="18 23" id="KW-0594">Phospholipid biosynthesis</keyword>
<dbReference type="InterPro" id="IPR003822">
    <property type="entry name" value="PAH"/>
</dbReference>
<keyword evidence="17" id="KW-0804">Transcription</keyword>
<feature type="region of interest" description="Disordered" evidence="25">
    <location>
        <begin position="1183"/>
        <end position="1231"/>
    </location>
</feature>
<evidence type="ECO:0000256" key="2">
    <source>
        <dbReference type="ARBA" id="ARBA00004127"/>
    </source>
</evidence>
<keyword evidence="12" id="KW-0832">Ubl conjugation</keyword>
<evidence type="ECO:0000256" key="10">
    <source>
        <dbReference type="ARBA" id="ARBA00022737"/>
    </source>
</evidence>
<comment type="pathway">
    <text evidence="23">Phospholipid metabolism; phosphatidylcholine biosynthesis.</text>
</comment>
<dbReference type="Pfam" id="PF08295">
    <property type="entry name" value="Sin3_corepress"/>
    <property type="match status" value="1"/>
</dbReference>
<evidence type="ECO:0000256" key="5">
    <source>
        <dbReference type="ARBA" id="ARBA00022553"/>
    </source>
</evidence>
<feature type="region of interest" description="Disordered" evidence="25">
    <location>
        <begin position="1335"/>
        <end position="1358"/>
    </location>
</feature>
<comment type="catalytic activity">
    <reaction evidence="23">
        <text>a 1,2-diacyl-sn-glycero-3-phosphoethanolamine + S-adenosyl-L-methionine = a 1,2-diacyl-sn-glycero-3-phospho-N-methylethanolamine + S-adenosyl-L-homocysteine + H(+)</text>
        <dbReference type="Rhea" id="RHEA:11164"/>
        <dbReference type="ChEBI" id="CHEBI:15378"/>
        <dbReference type="ChEBI" id="CHEBI:57856"/>
        <dbReference type="ChEBI" id="CHEBI:59789"/>
        <dbReference type="ChEBI" id="CHEBI:64573"/>
        <dbReference type="ChEBI" id="CHEBI:64612"/>
        <dbReference type="EC" id="2.1.1.17"/>
    </reaction>
</comment>
<evidence type="ECO:0000256" key="9">
    <source>
        <dbReference type="ARBA" id="ARBA00022692"/>
    </source>
</evidence>
<keyword evidence="8 23" id="KW-0949">S-adenosyl-L-methionine</keyword>
<dbReference type="Pfam" id="PF04191">
    <property type="entry name" value="PEMT"/>
    <property type="match status" value="1"/>
</dbReference>
<dbReference type="InterPro" id="IPR024960">
    <property type="entry name" value="PEMT/MFAP"/>
</dbReference>
<dbReference type="PROSITE" id="PS51477">
    <property type="entry name" value="PAH"/>
    <property type="match status" value="3"/>
</dbReference>
<feature type="region of interest" description="Disordered" evidence="25">
    <location>
        <begin position="264"/>
        <end position="295"/>
    </location>
</feature>
<evidence type="ECO:0000256" key="17">
    <source>
        <dbReference type="ARBA" id="ARBA00023163"/>
    </source>
</evidence>
<feature type="intramembrane region" description="Helical" evidence="23">
    <location>
        <begin position="20"/>
        <end position="40"/>
    </location>
</feature>
<dbReference type="GO" id="GO:0000122">
    <property type="term" value="P:negative regulation of transcription by RNA polymerase II"/>
    <property type="evidence" value="ECO:0007669"/>
    <property type="project" value="TreeGrafter"/>
</dbReference>
<keyword evidence="11 23" id="KW-0256">Endoplasmic reticulum</keyword>
<evidence type="ECO:0000256" key="22">
    <source>
        <dbReference type="ARBA" id="ARBA00061899"/>
    </source>
</evidence>
<dbReference type="PANTHER" id="PTHR12346:SF0">
    <property type="entry name" value="SIN3A, ISOFORM G"/>
    <property type="match status" value="1"/>
</dbReference>
<dbReference type="GO" id="GO:0006656">
    <property type="term" value="P:phosphatidylcholine biosynthetic process"/>
    <property type="evidence" value="ECO:0007669"/>
    <property type="project" value="UniProtKB-UniRule"/>
</dbReference>
<evidence type="ECO:0000259" key="27">
    <source>
        <dbReference type="SMART" id="SM00761"/>
    </source>
</evidence>
<dbReference type="InterPro" id="IPR039774">
    <property type="entry name" value="Sin3-like"/>
</dbReference>
<evidence type="ECO:0000256" key="20">
    <source>
        <dbReference type="ARBA" id="ARBA00023264"/>
    </source>
</evidence>
<evidence type="ECO:0000313" key="28">
    <source>
        <dbReference type="EMBL" id="KAK2573018.1"/>
    </source>
</evidence>
<dbReference type="GO" id="GO:0000773">
    <property type="term" value="F:phosphatidyl-N-methylethanolamine N-methyltransferase activity"/>
    <property type="evidence" value="ECO:0007669"/>
    <property type="project" value="UniProtKB-UniRule"/>
</dbReference>
<evidence type="ECO:0000313" key="29">
    <source>
        <dbReference type="Proteomes" id="UP001249851"/>
    </source>
</evidence>
<keyword evidence="4 23" id="KW-0444">Lipid biosynthesis</keyword>
<evidence type="ECO:0000256" key="21">
    <source>
        <dbReference type="ARBA" id="ARBA00054574"/>
    </source>
</evidence>
<dbReference type="SUPFAM" id="SSF47762">
    <property type="entry name" value="PAH2 domain"/>
    <property type="match status" value="3"/>
</dbReference>
<keyword evidence="5" id="KW-0597">Phosphoprotein</keyword>
<feature type="region of interest" description="Disordered" evidence="25">
    <location>
        <begin position="587"/>
        <end position="610"/>
    </location>
</feature>
<evidence type="ECO:0000256" key="13">
    <source>
        <dbReference type="ARBA" id="ARBA00022989"/>
    </source>
</evidence>
<dbReference type="EC" id="2.1.1.71" evidence="23"/>
<dbReference type="Gene3D" id="1.20.1160.11">
    <property type="entry name" value="Paired amphipathic helix"/>
    <property type="match status" value="3"/>
</dbReference>
<evidence type="ECO:0000256" key="7">
    <source>
        <dbReference type="ARBA" id="ARBA00022679"/>
    </source>
</evidence>
<organism evidence="28 29">
    <name type="scientific">Acropora cervicornis</name>
    <name type="common">Staghorn coral</name>
    <dbReference type="NCBI Taxonomy" id="6130"/>
    <lineage>
        <taxon>Eukaryota</taxon>
        <taxon>Metazoa</taxon>
        <taxon>Cnidaria</taxon>
        <taxon>Anthozoa</taxon>
        <taxon>Hexacorallia</taxon>
        <taxon>Scleractinia</taxon>
        <taxon>Astrocoeniina</taxon>
        <taxon>Acroporidae</taxon>
        <taxon>Acropora</taxon>
    </lineage>
</organism>
<keyword evidence="20 23" id="KW-1208">Phospholipid metabolism</keyword>
<dbReference type="SMART" id="SM00761">
    <property type="entry name" value="HDAC_interact"/>
    <property type="match status" value="1"/>
</dbReference>
<comment type="catalytic activity">
    <reaction evidence="23">
        <text>a 1,2-diacyl-sn-glycero-3-phospho-N,N-dimethylethanolamine + S-adenosyl-L-methionine = a 1,2-diacyl-sn-glycero-3-phosphocholine + S-adenosyl-L-homocysteine + H(+)</text>
        <dbReference type="Rhea" id="RHEA:32739"/>
        <dbReference type="ChEBI" id="CHEBI:15378"/>
        <dbReference type="ChEBI" id="CHEBI:57643"/>
        <dbReference type="ChEBI" id="CHEBI:57856"/>
        <dbReference type="ChEBI" id="CHEBI:59789"/>
        <dbReference type="ChEBI" id="CHEBI:64572"/>
    </reaction>
</comment>
<sequence>MSGPQLGGVATDIPIYWSNLKLWLAAACIIFNPLFWNVIARWEHRTQALTHVFGTAERGCYALAFVICLLGLFRDYWFQEAISSQPVAVALCTDSVQIVGTVMIITGTVLVLSSTWSLGITGTFLGDYFGLLMSKRATNFPFNIMNNPMYWGSSMNFLGYSLRQCSPTGLLLTALVATCYKIAILYEGARVTTDGLNEGLQQDMKRVRPEDHDSVYGQNRQGFRPPPVLAPAPVGMATNYDQLQQDGLSGLTQFPAAAQMAGAPGFQVQSQNPQSHPHVQNASSTHHQAQGQQQQFQRLKVEDALSYLDQVKLQFGNQPQVYNDFLDIMKEFKSQSIDTPGVISRVSSLFKGHPELIVGFNTFLPPGYKIEVHASDPGTVSVTAPNGQSQITTILQPNQNQHPLHQSSGQQGQQQQQAQQKQQQQQQQQQQQPLQSPTAQQGQGQQPVEFNHAINYVNKIKNRFQGQPDIYKAFLEILHTYQKEQKIIKEAAMQGTPLSEQEIYLREAKLANEVYKQVARLFENQEDLLQEFSQFLPDANGAATMPGGLLSSSKLQSHLTSARNEYAPPAKKPAVGLNSSKRITHQIRRNSNSVSSSPTHSQTKKKSRSAIKDVSLAEAQQIGTLSEFSFFEKVKKALKNNELYNNFLRCLVLFNQEVISRSELVQLAANFLGKYAELFQWFKEFLGYKDSSPMESVASFKERTSGELHHLEIDYSSCKRYGTSYRALPKSYTQPKCSGRTALCREVLNDTWVSFPSWSEDTPFPGTRKTQYEEYIFRCEDERFELDVVLESNLSTIRVLEAIQKKLQRMPAEEQAKFRLDSCIGGTSEFIHRKAIQRIYGDKAPDIVDGLKKTPAVAVPLVLKRLKTKEEEWRESQRQFNKIWRDQNEKYYLKSLDHQGITFKQNDLKSMRSKSLINEIETIYDERQEQAAEGNGDAAGPHLTFSYQDKSILDDAAGLIVHHMKRQTSIHKEDKARIKVLLHYFLPDLFFAPRGELSDDEDSVKELNGLGKPELTNGLPEAEADDAYNLIFLNNNWYLLFRLHQMLCERLLKMYQQSVMIAEGEASDKQQRKQATAIALRLKAPSEIDLEEYYPAFLDMIRNLLDGKKMHKDKNICRLSMELLDTDDTHSEDPVEVEKWNEYVEKFVGSEEPEMTLTNIHEIKTGVTCSIRRFSVYRTVHSNSRVKSTTSNNEKESTTNDNGSSTDEAESEANNSEKEEENEEVEDMEVENSMECKLSLNSYKIRFVKGSEDYLYRRQALKRAKECHPAVANRLHTRFQAWLSKWVKGNVSSEEESRCRDWLLGQIDGLHPCTTSCDTVTNAVIKHNKYSVKWEENKSNEQEGSKQENKEGERNPSS</sequence>
<name>A0AAD9VFU4_ACRCE</name>
<keyword evidence="9 23" id="KW-0812">Transmembrane</keyword>
<feature type="transmembrane region" description="Helical" evidence="26">
    <location>
        <begin position="60"/>
        <end position="78"/>
    </location>
</feature>
<evidence type="ECO:0000256" key="26">
    <source>
        <dbReference type="SAM" id="Phobius"/>
    </source>
</evidence>
<evidence type="ECO:0000256" key="16">
    <source>
        <dbReference type="ARBA" id="ARBA00023136"/>
    </source>
</evidence>
<evidence type="ECO:0000256" key="15">
    <source>
        <dbReference type="ARBA" id="ARBA00023098"/>
    </source>
</evidence>
<feature type="topological domain" description="Lumenal" evidence="23">
    <location>
        <begin position="1"/>
        <end position="19"/>
    </location>
</feature>
<dbReference type="FunFam" id="1.20.1160.11:FF:000001">
    <property type="entry name" value="Paired amphipathic helix protein Sin3"/>
    <property type="match status" value="1"/>
</dbReference>
<comment type="function">
    <text evidence="23">Catalyzes the three sequential steps of the methylation pathway for the biosynthesis of phosphatidylcholine, a critical and essential component for membrane structure. Uses S-adenosylmethionine (S-adenosyl-L-methionine, SAM or AdoMet) as the methyl group donor for the methylation of phosphatidylethanolamine (1,2-diacyl-sn-glycero-3-phosphoethanolamine, PE) to phosphatidylmonomethylethanolamine (1,2-diacyl-sn-glycero-3-phospho-N-methylethanolamine, PMME), PMME to phosphatidyldimethylethanolamine (1,2-diacyl-sn-glycero-3-phospho-N,N-dimethylethanolamine, PDME), and PDME to phosphatidylcholine (1,2-diacyl-sn-glycero-3-phosphocholine, PC), producing S-adenosyl-L-homocysteine in each step.</text>
</comment>
<feature type="topological domain" description="Cytoplasmic" evidence="23">
    <location>
        <begin position="186"/>
        <end position="1358"/>
    </location>
</feature>
<dbReference type="GO" id="GO:0032259">
    <property type="term" value="P:methylation"/>
    <property type="evidence" value="ECO:0007669"/>
    <property type="project" value="UniProtKB-KW"/>
</dbReference>
<keyword evidence="3" id="KW-0678">Repressor</keyword>
<dbReference type="GO" id="GO:0070822">
    <property type="term" value="C:Sin3-type complex"/>
    <property type="evidence" value="ECO:0007669"/>
    <property type="project" value="TreeGrafter"/>
</dbReference>
<dbReference type="FunFam" id="1.20.1160.11:FF:000005">
    <property type="entry name" value="SIN3 transcription regulator family member B"/>
    <property type="match status" value="1"/>
</dbReference>
<feature type="topological domain" description="Lumenal" evidence="23">
    <location>
        <begin position="122"/>
        <end position="164"/>
    </location>
</feature>
<comment type="function">
    <text evidence="21">Acts as a transcriptional repressor. Interacts with MXI1 to repress MYC responsive genes and antagonize MYC oncogenic activities. Interacts with MAD-MAX heterodimers by binding to MAD. The heterodimer then represses transcription by tethering SIN3B to DNA. Also forms a complex with FOXK1 which represses transcription. With FOXK1, regulates cell cycle progression probably by repressing cell cycle inhibitor genes expression. As part of the SIN3B complex represses transcription and counteracts the histone acetyltransferase activity of EP300 through the recognition H3K27ac marks by PHF12 and the activity of the histone deacetylase HDAC2. SIN3B complex is recruited downstream of the constitutively active genes transcriptional start sites through interaction with histones and mitigates histone acetylation and RNA polymerase II progression within transcribed regions contributing to the regulation of transcription.</text>
</comment>
<comment type="subunit">
    <text evidence="22">Component of the SIN3B complex, which includes SIN3B, HDAC2 or HDAC1, PHF12 and MORF4L1. Interacts with FOXK1/MNF, MXI, MAD, NCOR1 and SAP30. Interaction with SUDS3 enhances the interaction with HDAC1 to form a complex. Interacts with CRY1, HCFC1, MAD3, MAD4, MAEL, REST, RNF220 and SETDB1. Interacts with C6orf89. Interacts with MYT1L.</text>
</comment>
<keyword evidence="13 23" id="KW-1133">Transmembrane helix</keyword>
<keyword evidence="15 23" id="KW-0443">Lipid metabolism</keyword>
<keyword evidence="29" id="KW-1185">Reference proteome</keyword>
<dbReference type="GO" id="GO:0005789">
    <property type="term" value="C:endoplasmic reticulum membrane"/>
    <property type="evidence" value="ECO:0007669"/>
    <property type="project" value="UniProtKB-SubCell"/>
</dbReference>
<dbReference type="Pfam" id="PF02671">
    <property type="entry name" value="PAH"/>
    <property type="match status" value="3"/>
</dbReference>
<feature type="topological domain" description="Cytoplasmic" evidence="23">
    <location>
        <begin position="74"/>
        <end position="100"/>
    </location>
</feature>
<dbReference type="InterPro" id="IPR007318">
    <property type="entry name" value="Phopholipid_MeTrfase"/>
</dbReference>
<protein>
    <recommendedName>
        <fullName evidence="23">Phosphatidylethanolamine N-methyltransferase</fullName>
        <shortName evidence="23">PEAMT</shortName>
        <shortName evidence="23">PEMT</shortName>
        <ecNumber evidence="23">2.1.1.17</ecNumber>
        <ecNumber evidence="23">2.1.1.71</ecNumber>
    </recommendedName>
    <alternativeName>
        <fullName evidence="23">Phospholipid methyltransferase</fullName>
        <shortName evidence="23">PLMT</shortName>
    </alternativeName>
</protein>
<evidence type="ECO:0000256" key="24">
    <source>
        <dbReference type="PROSITE-ProRule" id="PRU00810"/>
    </source>
</evidence>
<dbReference type="FunFam" id="1.20.1160.11:FF:000002">
    <property type="entry name" value="Paired amphipathic helix protein SIN3"/>
    <property type="match status" value="1"/>
</dbReference>
<reference evidence="28" key="2">
    <citation type="journal article" date="2023" name="Science">
        <title>Genomic signatures of disease resistance in endangered staghorn corals.</title>
        <authorList>
            <person name="Vollmer S.V."/>
            <person name="Selwyn J.D."/>
            <person name="Despard B.A."/>
            <person name="Roesel C.L."/>
        </authorList>
    </citation>
    <scope>NUCLEOTIDE SEQUENCE</scope>
    <source>
        <strain evidence="28">K2</strain>
    </source>
</reference>
<feature type="topological domain" description="Lumenal" evidence="23">
    <location>
        <begin position="41"/>
        <end position="52"/>
    </location>
</feature>
<keyword evidence="7 23" id="KW-0808">Transferase</keyword>
<feature type="binding site" evidence="23">
    <location>
        <begin position="105"/>
        <end position="107"/>
    </location>
    <ligand>
        <name>S-adenosyl-L-methionine</name>
        <dbReference type="ChEBI" id="CHEBI:59789"/>
    </ligand>
</feature>
<feature type="domain" description="Histone deacetylase interacting" evidence="27">
    <location>
        <begin position="717"/>
        <end position="817"/>
    </location>
</feature>
<dbReference type="GO" id="GO:0003714">
    <property type="term" value="F:transcription corepressor activity"/>
    <property type="evidence" value="ECO:0007669"/>
    <property type="project" value="InterPro"/>
</dbReference>
<dbReference type="InterPro" id="IPR013194">
    <property type="entry name" value="HDAC_interact_dom"/>
</dbReference>
<evidence type="ECO:0000256" key="8">
    <source>
        <dbReference type="ARBA" id="ARBA00022691"/>
    </source>
</evidence>
<dbReference type="Pfam" id="PF16879">
    <property type="entry name" value="Sin3a_C"/>
    <property type="match status" value="2"/>
</dbReference>
<evidence type="ECO:0000256" key="1">
    <source>
        <dbReference type="ARBA" id="ARBA00004123"/>
    </source>
</evidence>
<feature type="transmembrane region" description="Helical" evidence="26">
    <location>
        <begin position="20"/>
        <end position="39"/>
    </location>
</feature>
<gene>
    <name evidence="28" type="ORF">P5673_002043</name>
</gene>
<accession>A0AAD9VFU4</accession>
<evidence type="ECO:0000256" key="12">
    <source>
        <dbReference type="ARBA" id="ARBA00022843"/>
    </source>
</evidence>
<keyword evidence="14" id="KW-0805">Transcription regulation</keyword>
<feature type="compositionally biased region" description="Polar residues" evidence="25">
    <location>
        <begin position="267"/>
        <end position="287"/>
    </location>
</feature>
<evidence type="ECO:0000256" key="19">
    <source>
        <dbReference type="ARBA" id="ARBA00023242"/>
    </source>
</evidence>
<dbReference type="PANTHER" id="PTHR12346">
    <property type="entry name" value="SIN3B-RELATED"/>
    <property type="match status" value="1"/>
</dbReference>
<feature type="compositionally biased region" description="Low complexity" evidence="25">
    <location>
        <begin position="401"/>
        <end position="445"/>
    </location>
</feature>
<keyword evidence="10" id="KW-0677">Repeat</keyword>
<keyword evidence="19 24" id="KW-0539">Nucleus</keyword>
<keyword evidence="6 23" id="KW-0489">Methyltransferase</keyword>
<evidence type="ECO:0000256" key="11">
    <source>
        <dbReference type="ARBA" id="ARBA00022824"/>
    </source>
</evidence>
<evidence type="ECO:0000256" key="14">
    <source>
        <dbReference type="ARBA" id="ARBA00023015"/>
    </source>
</evidence>
<feature type="compositionally biased region" description="Acidic residues" evidence="25">
    <location>
        <begin position="1218"/>
        <end position="1231"/>
    </location>
</feature>
<dbReference type="GO" id="GO:0004608">
    <property type="term" value="F:phosphatidylethanolamine N-methyltransferase activity"/>
    <property type="evidence" value="ECO:0007669"/>
    <property type="project" value="UniProtKB-UniRule"/>
</dbReference>
<feature type="region of interest" description="Disordered" evidence="25">
    <location>
        <begin position="400"/>
        <end position="445"/>
    </location>
</feature>
<comment type="catalytic activity">
    <reaction evidence="23">
        <text>a 1,2-diacyl-sn-glycero-3-phospho-N-methylethanolamine + S-adenosyl-L-methionine = a 1,2-diacyl-sn-glycero-3-phospho-N,N-dimethylethanolamine + S-adenosyl-L-homocysteine + H(+)</text>
        <dbReference type="Rhea" id="RHEA:32735"/>
        <dbReference type="ChEBI" id="CHEBI:15378"/>
        <dbReference type="ChEBI" id="CHEBI:57856"/>
        <dbReference type="ChEBI" id="CHEBI:59789"/>
        <dbReference type="ChEBI" id="CHEBI:64572"/>
        <dbReference type="ChEBI" id="CHEBI:64573"/>
        <dbReference type="EC" id="2.1.1.71"/>
    </reaction>
</comment>
<evidence type="ECO:0000256" key="4">
    <source>
        <dbReference type="ARBA" id="ARBA00022516"/>
    </source>
</evidence>
<evidence type="ECO:0000256" key="25">
    <source>
        <dbReference type="SAM" id="MobiDB-lite"/>
    </source>
</evidence>
<dbReference type="HAMAP" id="MF_03216">
    <property type="entry name" value="PLMT"/>
    <property type="match status" value="1"/>
</dbReference>
<feature type="transmembrane region" description="Helical" evidence="26">
    <location>
        <begin position="98"/>
        <end position="126"/>
    </location>
</feature>
<evidence type="ECO:0000256" key="23">
    <source>
        <dbReference type="HAMAP-Rule" id="MF_03216"/>
    </source>
</evidence>
<dbReference type="Proteomes" id="UP001249851">
    <property type="component" value="Unassembled WGS sequence"/>
</dbReference>
<feature type="binding site" evidence="23">
    <location>
        <begin position="187"/>
        <end position="188"/>
    </location>
    <ligand>
        <name>S-adenosyl-L-methionine</name>
        <dbReference type="ChEBI" id="CHEBI:59789"/>
    </ligand>
</feature>
<keyword evidence="23" id="KW-0496">Mitochondrion</keyword>
<dbReference type="PROSITE" id="PS51599">
    <property type="entry name" value="SAM_PEMT_PEM2"/>
    <property type="match status" value="1"/>
</dbReference>
<proteinExistence type="inferred from homology"/>
<comment type="similarity">
    <text evidence="23">Belongs to the class VI-like SAM-binding methyltransferase superfamily. PEMT/PEM2 methyltransferase family.</text>
</comment>
<dbReference type="EMBL" id="JARQWQ010000003">
    <property type="protein sequence ID" value="KAK2573018.1"/>
    <property type="molecule type" value="Genomic_DNA"/>
</dbReference>
<evidence type="ECO:0000256" key="18">
    <source>
        <dbReference type="ARBA" id="ARBA00023209"/>
    </source>
</evidence>
<dbReference type="EC" id="2.1.1.17" evidence="23"/>
<evidence type="ECO:0000256" key="3">
    <source>
        <dbReference type="ARBA" id="ARBA00022491"/>
    </source>
</evidence>
<evidence type="ECO:0000256" key="6">
    <source>
        <dbReference type="ARBA" id="ARBA00022603"/>
    </source>
</evidence>
<dbReference type="GO" id="GO:0031966">
    <property type="term" value="C:mitochondrial membrane"/>
    <property type="evidence" value="ECO:0007669"/>
    <property type="project" value="UniProtKB-SubCell"/>
</dbReference>